<comment type="caution">
    <text evidence="2">The sequence shown here is derived from an EMBL/GenBank/DDBJ whole genome shotgun (WGS) entry which is preliminary data.</text>
</comment>
<evidence type="ECO:0000256" key="1">
    <source>
        <dbReference type="SAM" id="SignalP"/>
    </source>
</evidence>
<gene>
    <name evidence="2" type="ORF">FWK35_00001957</name>
</gene>
<protein>
    <submittedName>
        <fullName evidence="2">Uncharacterized protein</fullName>
    </submittedName>
</protein>
<name>A0A6G0ZJQ0_APHCR</name>
<feature type="signal peptide" evidence="1">
    <location>
        <begin position="1"/>
        <end position="20"/>
    </location>
</feature>
<organism evidence="2 3">
    <name type="scientific">Aphis craccivora</name>
    <name type="common">Cowpea aphid</name>
    <dbReference type="NCBI Taxonomy" id="307492"/>
    <lineage>
        <taxon>Eukaryota</taxon>
        <taxon>Metazoa</taxon>
        <taxon>Ecdysozoa</taxon>
        <taxon>Arthropoda</taxon>
        <taxon>Hexapoda</taxon>
        <taxon>Insecta</taxon>
        <taxon>Pterygota</taxon>
        <taxon>Neoptera</taxon>
        <taxon>Paraneoptera</taxon>
        <taxon>Hemiptera</taxon>
        <taxon>Sternorrhyncha</taxon>
        <taxon>Aphidomorpha</taxon>
        <taxon>Aphidoidea</taxon>
        <taxon>Aphididae</taxon>
        <taxon>Aphidini</taxon>
        <taxon>Aphis</taxon>
        <taxon>Aphis</taxon>
    </lineage>
</organism>
<dbReference type="AlphaFoldDB" id="A0A6G0ZJQ0"/>
<dbReference type="Proteomes" id="UP000478052">
    <property type="component" value="Unassembled WGS sequence"/>
</dbReference>
<keyword evidence="1" id="KW-0732">Signal</keyword>
<sequence>MMNVCVFFFSLMCVFLSVYSITCQNNASILNFRGGIRLQSEYPWCIIEVKSKNFPTVFDKIDSFIWL</sequence>
<accession>A0A6G0ZJQ0</accession>
<dbReference type="EMBL" id="VUJU01000320">
    <property type="protein sequence ID" value="KAF0771222.1"/>
    <property type="molecule type" value="Genomic_DNA"/>
</dbReference>
<reference evidence="2 3" key="1">
    <citation type="submission" date="2019-08" db="EMBL/GenBank/DDBJ databases">
        <title>Whole genome of Aphis craccivora.</title>
        <authorList>
            <person name="Voronova N.V."/>
            <person name="Shulinski R.S."/>
            <person name="Bandarenka Y.V."/>
            <person name="Zhorov D.G."/>
            <person name="Warner D."/>
        </authorList>
    </citation>
    <scope>NUCLEOTIDE SEQUENCE [LARGE SCALE GENOMIC DNA]</scope>
    <source>
        <strain evidence="2">180601</strain>
        <tissue evidence="2">Whole Body</tissue>
    </source>
</reference>
<feature type="chain" id="PRO_5026354579" evidence="1">
    <location>
        <begin position="21"/>
        <end position="67"/>
    </location>
</feature>
<proteinExistence type="predicted"/>
<keyword evidence="3" id="KW-1185">Reference proteome</keyword>
<dbReference type="OrthoDB" id="10532162at2759"/>
<evidence type="ECO:0000313" key="2">
    <source>
        <dbReference type="EMBL" id="KAF0771222.1"/>
    </source>
</evidence>
<evidence type="ECO:0000313" key="3">
    <source>
        <dbReference type="Proteomes" id="UP000478052"/>
    </source>
</evidence>